<evidence type="ECO:0000256" key="5">
    <source>
        <dbReference type="ARBA" id="ARBA00022679"/>
    </source>
</evidence>
<keyword evidence="1 12" id="KW-1003">Cell membrane</keyword>
<keyword evidence="5 12" id="KW-0808">Transferase</keyword>
<evidence type="ECO:0000259" key="13">
    <source>
        <dbReference type="Pfam" id="PF00535"/>
    </source>
</evidence>
<evidence type="ECO:0000256" key="12">
    <source>
        <dbReference type="HAMAP-Rule" id="MF_01164"/>
    </source>
</evidence>
<proteinExistence type="inferred from homology"/>
<keyword evidence="2 12" id="KW-0444">Lipid biosynthesis</keyword>
<evidence type="ECO:0000313" key="15">
    <source>
        <dbReference type="Proteomes" id="UP001164712"/>
    </source>
</evidence>
<comment type="function">
    <text evidence="12">Catalyzes the transfer of 4-deoxy-4-formamido-L-arabinose from UDP to undecaprenyl phosphate. The modified arabinose is attached to lipid A and is required for resistance to polymyxin and cationic antimicrobial peptides.</text>
</comment>
<evidence type="ECO:0000256" key="4">
    <source>
        <dbReference type="ARBA" id="ARBA00022676"/>
    </source>
</evidence>
<keyword evidence="8 12" id="KW-1133">Transmembrane helix</keyword>
<keyword evidence="9 12" id="KW-0443">Lipid metabolism</keyword>
<keyword evidence="11 12" id="KW-0046">Antibiotic resistance</keyword>
<organism evidence="14 15">
    <name type="scientific">Rouxiella chamberiensis</name>
    <dbReference type="NCBI Taxonomy" id="1513468"/>
    <lineage>
        <taxon>Bacteria</taxon>
        <taxon>Pseudomonadati</taxon>
        <taxon>Pseudomonadota</taxon>
        <taxon>Gammaproteobacteria</taxon>
        <taxon>Enterobacterales</taxon>
        <taxon>Yersiniaceae</taxon>
        <taxon>Rouxiella</taxon>
    </lineage>
</organism>
<sequence length="329" mass="36607">MSQFEAIQKVSIVIPVFNEQESLPALLTRTLAACRQLTQTFEIVLVDDGSTDNSAEMLTDAAEDPENCVVAVLLNRNYGQHSAIMAGFNQVTGDLIITLDADLQNPPEEIPHLVRKAEEGYDVVGTVRANRQDSWFRKNASRVINLMIQRATGKAMGDYGCMLRAYRRHIVKAMLNCHERSTFIPILANTFARRTAEIPVQHAERAYGDSKYNLMKLVNLMFDLITCLTTTPLRMLSVVGSVVALCGFLLAVTLLLMRLIFGAEWAAEGVFTLFALLFMFVGAQFVGMGLLGEYIGRIYTDVRARPRYFVQKVIGAVAVDNAKDQENTL</sequence>
<dbReference type="InterPro" id="IPR029044">
    <property type="entry name" value="Nucleotide-diphossugar_trans"/>
</dbReference>
<evidence type="ECO:0000256" key="11">
    <source>
        <dbReference type="ARBA" id="ARBA00023251"/>
    </source>
</evidence>
<protein>
    <recommendedName>
        <fullName evidence="12">Undecaprenyl-phosphate 4-deoxy-4-formamido-L-arabinose transferase</fullName>
        <ecNumber evidence="12">2.4.2.53</ecNumber>
    </recommendedName>
    <alternativeName>
        <fullName evidence="12">Undecaprenyl-phosphate Ara4FN transferase</fullName>
        <shortName evidence="12">Ara4FN transferase</shortName>
    </alternativeName>
</protein>
<name>A0ABY7HTP0_9GAMM</name>
<comment type="catalytic activity">
    <reaction evidence="12">
        <text>UDP-4-deoxy-4-formamido-beta-L-arabinose + di-trans,octa-cis-undecaprenyl phosphate = 4-deoxy-4-formamido-alpha-L-arabinopyranosyl di-trans,octa-cis-undecaprenyl phosphate + UDP</text>
        <dbReference type="Rhea" id="RHEA:27722"/>
        <dbReference type="ChEBI" id="CHEBI:58223"/>
        <dbReference type="ChEBI" id="CHEBI:58709"/>
        <dbReference type="ChEBI" id="CHEBI:58909"/>
        <dbReference type="ChEBI" id="CHEBI:60392"/>
        <dbReference type="EC" id="2.4.2.53"/>
    </reaction>
</comment>
<evidence type="ECO:0000256" key="9">
    <source>
        <dbReference type="ARBA" id="ARBA00023098"/>
    </source>
</evidence>
<keyword evidence="3 12" id="KW-0441">Lipid A biosynthesis</keyword>
<dbReference type="SUPFAM" id="SSF53448">
    <property type="entry name" value="Nucleotide-diphospho-sugar transferases"/>
    <property type="match status" value="1"/>
</dbReference>
<accession>A0ABY7HTP0</accession>
<evidence type="ECO:0000256" key="7">
    <source>
        <dbReference type="ARBA" id="ARBA00022985"/>
    </source>
</evidence>
<dbReference type="PANTHER" id="PTHR48090:SF3">
    <property type="entry name" value="UNDECAPRENYL-PHOSPHATE 4-DEOXY-4-FORMAMIDO-L-ARABINOSE TRANSFERASE"/>
    <property type="match status" value="1"/>
</dbReference>
<comment type="similarity">
    <text evidence="12">Belongs to the glycosyltransferase 2 family.</text>
</comment>
<keyword evidence="15" id="KW-1185">Reference proteome</keyword>
<feature type="domain" description="Glycosyltransferase 2-like" evidence="13">
    <location>
        <begin position="11"/>
        <end position="173"/>
    </location>
</feature>
<evidence type="ECO:0000256" key="8">
    <source>
        <dbReference type="ARBA" id="ARBA00022989"/>
    </source>
</evidence>
<reference evidence="14" key="1">
    <citation type="submission" date="2022-12" db="EMBL/GenBank/DDBJ databases">
        <title>Complete genome sequence of an Australian strain of Rouxiella badensis DAR84756 and resolution of the R. badensis DSM100043 and R. chamberiensis DSM28324 genomes.</title>
        <authorList>
            <person name="Paul S."/>
            <person name="Anderson P.J."/>
            <person name="Maynard G."/>
            <person name="Dyall-Smith M."/>
            <person name="Kudinha T."/>
        </authorList>
    </citation>
    <scope>NUCLEOTIDE SEQUENCE</scope>
    <source>
        <strain evidence="14">DSM 28324</strain>
    </source>
</reference>
<keyword evidence="4 12" id="KW-0328">Glycosyltransferase</keyword>
<dbReference type="InterPro" id="IPR050256">
    <property type="entry name" value="Glycosyltransferase_2"/>
</dbReference>
<gene>
    <name evidence="12 14" type="primary">arnC</name>
    <name evidence="14" type="ORF">O1V66_09900</name>
</gene>
<keyword evidence="7 12" id="KW-0448">Lipopolysaccharide biosynthesis</keyword>
<evidence type="ECO:0000256" key="6">
    <source>
        <dbReference type="ARBA" id="ARBA00022692"/>
    </source>
</evidence>
<comment type="pathway">
    <text evidence="12">Bacterial outer membrane biogenesis; lipopolysaccharide biosynthesis.</text>
</comment>
<dbReference type="EC" id="2.4.2.53" evidence="12"/>
<dbReference type="RefSeq" id="WP_045046574.1">
    <property type="nucleotide sequence ID" value="NZ_CP114058.1"/>
</dbReference>
<dbReference type="CDD" id="cd04187">
    <property type="entry name" value="DPM1_like_bac"/>
    <property type="match status" value="1"/>
</dbReference>
<keyword evidence="10 12" id="KW-0472">Membrane</keyword>
<dbReference type="Pfam" id="PF00535">
    <property type="entry name" value="Glycos_transf_2"/>
    <property type="match status" value="1"/>
</dbReference>
<evidence type="ECO:0000256" key="2">
    <source>
        <dbReference type="ARBA" id="ARBA00022516"/>
    </source>
</evidence>
<dbReference type="NCBIfam" id="NF007986">
    <property type="entry name" value="PRK10714.1"/>
    <property type="match status" value="1"/>
</dbReference>
<comment type="pathway">
    <text evidence="12">Glycolipid biosynthesis; 4-amino-4-deoxy-alpha-L-arabinose undecaprenyl phosphate biosynthesis; 4-amino-4-deoxy-alpha-L-arabinose undecaprenyl phosphate from UDP-4-deoxy-4-formamido-beta-L-arabinose and undecaprenyl phosphate: step 1/2.</text>
</comment>
<evidence type="ECO:0000313" key="14">
    <source>
        <dbReference type="EMBL" id="WAT02794.1"/>
    </source>
</evidence>
<comment type="subcellular location">
    <subcellularLocation>
        <location evidence="12">Cell membrane</location>
        <topology evidence="12">Multi-pass membrane protein</topology>
    </subcellularLocation>
</comment>
<evidence type="ECO:0000256" key="3">
    <source>
        <dbReference type="ARBA" id="ARBA00022556"/>
    </source>
</evidence>
<feature type="transmembrane region" description="Helical" evidence="12">
    <location>
        <begin position="273"/>
        <end position="295"/>
    </location>
</feature>
<keyword evidence="6 12" id="KW-0812">Transmembrane</keyword>
<feature type="transmembrane region" description="Helical" evidence="12">
    <location>
        <begin position="238"/>
        <end position="261"/>
    </location>
</feature>
<dbReference type="InterPro" id="IPR001173">
    <property type="entry name" value="Glyco_trans_2-like"/>
</dbReference>
<evidence type="ECO:0000256" key="1">
    <source>
        <dbReference type="ARBA" id="ARBA00022475"/>
    </source>
</evidence>
<dbReference type="PANTHER" id="PTHR48090">
    <property type="entry name" value="UNDECAPRENYL-PHOSPHATE 4-DEOXY-4-FORMAMIDO-L-ARABINOSE TRANSFERASE-RELATED"/>
    <property type="match status" value="1"/>
</dbReference>
<dbReference type="HAMAP" id="MF_01164">
    <property type="entry name" value="ArnC_transfer"/>
    <property type="match status" value="1"/>
</dbReference>
<dbReference type="EMBL" id="CP114058">
    <property type="protein sequence ID" value="WAT02794.1"/>
    <property type="molecule type" value="Genomic_DNA"/>
</dbReference>
<evidence type="ECO:0000256" key="10">
    <source>
        <dbReference type="ARBA" id="ARBA00023136"/>
    </source>
</evidence>
<dbReference type="GO" id="GO:0099621">
    <property type="term" value="F:undecaprenyl-phosphate 4-deoxy-4-formamido-L-arabinose transferase activity"/>
    <property type="evidence" value="ECO:0007669"/>
    <property type="project" value="UniProtKB-EC"/>
</dbReference>
<dbReference type="Proteomes" id="UP001164712">
    <property type="component" value="Chromosome"/>
</dbReference>
<dbReference type="InterPro" id="IPR022857">
    <property type="entry name" value="ArnC_tfrase"/>
</dbReference>
<dbReference type="Gene3D" id="3.90.550.10">
    <property type="entry name" value="Spore Coat Polysaccharide Biosynthesis Protein SpsA, Chain A"/>
    <property type="match status" value="1"/>
</dbReference>